<evidence type="ECO:0000313" key="2">
    <source>
        <dbReference type="EMBL" id="PKW13225.1"/>
    </source>
</evidence>
<evidence type="ECO:0000256" key="1">
    <source>
        <dbReference type="SAM" id="SignalP"/>
    </source>
</evidence>
<comment type="caution">
    <text evidence="2">The sequence shown here is derived from an EMBL/GenBank/DDBJ whole genome shotgun (WGS) entry which is preliminary data.</text>
</comment>
<dbReference type="RefSeq" id="WP_010312711.1">
    <property type="nucleotide sequence ID" value="NZ_CP061007.1"/>
</dbReference>
<feature type="chain" id="PRO_5014969428" evidence="1">
    <location>
        <begin position="27"/>
        <end position="133"/>
    </location>
</feature>
<protein>
    <submittedName>
        <fullName evidence="2">Uncharacterized protein</fullName>
    </submittedName>
</protein>
<organism evidence="2 3">
    <name type="scientific">Saccharopolyspora spinosa</name>
    <dbReference type="NCBI Taxonomy" id="60894"/>
    <lineage>
        <taxon>Bacteria</taxon>
        <taxon>Bacillati</taxon>
        <taxon>Actinomycetota</taxon>
        <taxon>Actinomycetes</taxon>
        <taxon>Pseudonocardiales</taxon>
        <taxon>Pseudonocardiaceae</taxon>
        <taxon>Saccharopolyspora</taxon>
    </lineage>
</organism>
<dbReference type="STRING" id="994479.GCA_000194155_06129"/>
<dbReference type="AlphaFoldDB" id="A0A2N3XRD1"/>
<gene>
    <name evidence="2" type="ORF">A8926_0734</name>
</gene>
<keyword evidence="1" id="KW-0732">Signal</keyword>
<dbReference type="EMBL" id="PJNB01000001">
    <property type="protein sequence ID" value="PKW13225.1"/>
    <property type="molecule type" value="Genomic_DNA"/>
</dbReference>
<name>A0A2N3XRD1_SACSN</name>
<evidence type="ECO:0000313" key="3">
    <source>
        <dbReference type="Proteomes" id="UP000233786"/>
    </source>
</evidence>
<proteinExistence type="predicted"/>
<dbReference type="Proteomes" id="UP000233786">
    <property type="component" value="Unassembled WGS sequence"/>
</dbReference>
<accession>A0A2N3XRD1</accession>
<feature type="signal peptide" evidence="1">
    <location>
        <begin position="1"/>
        <end position="26"/>
    </location>
</feature>
<reference evidence="2" key="1">
    <citation type="submission" date="2017-12" db="EMBL/GenBank/DDBJ databases">
        <title>Sequencing the genomes of 1000 Actinobacteria strains.</title>
        <authorList>
            <person name="Klenk H.-P."/>
        </authorList>
    </citation>
    <scope>NUCLEOTIDE SEQUENCE [LARGE SCALE GENOMIC DNA]</scope>
    <source>
        <strain evidence="2">DSM 44228</strain>
    </source>
</reference>
<keyword evidence="3" id="KW-1185">Reference proteome</keyword>
<sequence length="133" mass="13643">MRTFKTLLAAGLLTGLALTTTVPAMAAPSFAPVAAAPADPLLTADKAQVRAGNTLVLRLEHGAEGVNWISSAAFVRNEAHPFGADEGLAQIVNDRDGRAEAVATIADVPPGEYDVHTRIGGGAGPTMKITVTK</sequence>
<dbReference type="OrthoDB" id="3694297at2"/>